<evidence type="ECO:0000256" key="1">
    <source>
        <dbReference type="SAM" id="SignalP"/>
    </source>
</evidence>
<feature type="signal peptide" evidence="1">
    <location>
        <begin position="1"/>
        <end position="19"/>
    </location>
</feature>
<dbReference type="Proteomes" id="UP000304951">
    <property type="component" value="Unassembled WGS sequence"/>
</dbReference>
<accession>A0A4S8S4Z9</accession>
<keyword evidence="1" id="KW-0732">Signal</keyword>
<gene>
    <name evidence="2" type="ORF">D6D28_09360</name>
</gene>
<organism evidence="2 3">
    <name type="scientific">Aureobasidium pullulans</name>
    <name type="common">Black yeast</name>
    <name type="synonym">Pullularia pullulans</name>
    <dbReference type="NCBI Taxonomy" id="5580"/>
    <lineage>
        <taxon>Eukaryota</taxon>
        <taxon>Fungi</taxon>
        <taxon>Dikarya</taxon>
        <taxon>Ascomycota</taxon>
        <taxon>Pezizomycotina</taxon>
        <taxon>Dothideomycetes</taxon>
        <taxon>Dothideomycetidae</taxon>
        <taxon>Dothideales</taxon>
        <taxon>Saccotheciaceae</taxon>
        <taxon>Aureobasidium</taxon>
    </lineage>
</organism>
<dbReference type="EMBL" id="QZAF01000712">
    <property type="protein sequence ID" value="THV65095.1"/>
    <property type="molecule type" value="Genomic_DNA"/>
</dbReference>
<proteinExistence type="predicted"/>
<reference evidence="2 3" key="1">
    <citation type="submission" date="2018-10" db="EMBL/GenBank/DDBJ databases">
        <title>Fifty Aureobasidium pullulans genomes reveal a recombining polyextremotolerant generalist.</title>
        <authorList>
            <person name="Gostincar C."/>
            <person name="Turk M."/>
            <person name="Zajc J."/>
            <person name="Gunde-Cimerman N."/>
        </authorList>
    </citation>
    <scope>NUCLEOTIDE SEQUENCE [LARGE SCALE GENOMIC DNA]</scope>
    <source>
        <strain evidence="2 3">EXF-11900</strain>
    </source>
</reference>
<comment type="caution">
    <text evidence="2">The sequence shown here is derived from an EMBL/GenBank/DDBJ whole genome shotgun (WGS) entry which is preliminary data.</text>
</comment>
<name>A0A4S8S4Z9_AURPU</name>
<evidence type="ECO:0000313" key="2">
    <source>
        <dbReference type="EMBL" id="THV65095.1"/>
    </source>
</evidence>
<dbReference type="AlphaFoldDB" id="A0A4S8S4Z9"/>
<feature type="chain" id="PRO_5020184263" evidence="1">
    <location>
        <begin position="20"/>
        <end position="329"/>
    </location>
</feature>
<protein>
    <submittedName>
        <fullName evidence="2">Uncharacterized protein</fullName>
    </submittedName>
</protein>
<sequence length="329" mass="36752">MYYWLDFIFSTAILSLASAADDPYVGLSLGSRTVTLASLTDSGNVSITARIPVDSAYISWFEEAVELEPKYGIPADNAALIDVLEAVRNILEAASAENTYISVIALPWKLRTHKLDEIIIDALTDASMLDPRLKEILRLTMIETRHVVQIAYGFDLPQNLGLPKDFDWSAKVEPLVLHIEYNWNFMGFQLIHIYKAAASLEHDAMFKGFTDVNYLGTDQKSTIDQATGIENQLSIFLAKHIRPPGPSTPPGDHFYIPDLRAVTFSGDAPPHAFDVLRTAVEKVMEGYPYAQLYDTIRPSELFAVGAAKYAQFLVEFHRDFNPHGGHEEL</sequence>
<evidence type="ECO:0000313" key="3">
    <source>
        <dbReference type="Proteomes" id="UP000304951"/>
    </source>
</evidence>